<organism evidence="24 25">
    <name type="scientific">Trichodelitschia bisporula</name>
    <dbReference type="NCBI Taxonomy" id="703511"/>
    <lineage>
        <taxon>Eukaryota</taxon>
        <taxon>Fungi</taxon>
        <taxon>Dikarya</taxon>
        <taxon>Ascomycota</taxon>
        <taxon>Pezizomycotina</taxon>
        <taxon>Dothideomycetes</taxon>
        <taxon>Dothideomycetes incertae sedis</taxon>
        <taxon>Phaeotrichales</taxon>
        <taxon>Phaeotrichaceae</taxon>
        <taxon>Trichodelitschia</taxon>
    </lineage>
</organism>
<gene>
    <name evidence="24" type="ORF">EJ06DRAFT_526515</name>
</gene>
<keyword evidence="12" id="KW-0325">Glycoprotein</keyword>
<evidence type="ECO:0000256" key="12">
    <source>
        <dbReference type="ARBA" id="ARBA00023180"/>
    </source>
</evidence>
<dbReference type="Pfam" id="PF14310">
    <property type="entry name" value="Fn3-like"/>
    <property type="match status" value="1"/>
</dbReference>
<feature type="transmembrane region" description="Helical" evidence="22">
    <location>
        <begin position="90"/>
        <end position="114"/>
    </location>
</feature>
<evidence type="ECO:0000256" key="19">
    <source>
        <dbReference type="ARBA" id="ARBA00041599"/>
    </source>
</evidence>
<dbReference type="Proteomes" id="UP000799640">
    <property type="component" value="Unassembled WGS sequence"/>
</dbReference>
<dbReference type="FunFam" id="3.20.20.300:FF:000002">
    <property type="entry name" value="Probable beta-glucosidase"/>
    <property type="match status" value="1"/>
</dbReference>
<feature type="compositionally biased region" description="Basic and acidic residues" evidence="21">
    <location>
        <begin position="57"/>
        <end position="68"/>
    </location>
</feature>
<keyword evidence="14" id="KW-0326">Glycosidase</keyword>
<keyword evidence="15" id="KW-0624">Polysaccharide degradation</keyword>
<keyword evidence="10 22" id="KW-1133">Transmembrane helix</keyword>
<evidence type="ECO:0000256" key="2">
    <source>
        <dbReference type="ARBA" id="ARBA00004401"/>
    </source>
</evidence>
<comment type="similarity">
    <text evidence="4">Belongs to the glycosyl hydrolase 3 family.</text>
</comment>
<evidence type="ECO:0000256" key="7">
    <source>
        <dbReference type="ARBA" id="ARBA00022692"/>
    </source>
</evidence>
<dbReference type="AlphaFoldDB" id="A0A6G1I8J0"/>
<dbReference type="SUPFAM" id="SSF52279">
    <property type="entry name" value="Beta-D-glucan exohydrolase, C-terminal domain"/>
    <property type="match status" value="1"/>
</dbReference>
<dbReference type="InterPro" id="IPR001764">
    <property type="entry name" value="Glyco_hydro_3_N"/>
</dbReference>
<evidence type="ECO:0000313" key="24">
    <source>
        <dbReference type="EMBL" id="KAF2404436.1"/>
    </source>
</evidence>
<evidence type="ECO:0000259" key="23">
    <source>
        <dbReference type="SMART" id="SM01217"/>
    </source>
</evidence>
<dbReference type="GO" id="GO:0005886">
    <property type="term" value="C:plasma membrane"/>
    <property type="evidence" value="ECO:0007669"/>
    <property type="project" value="UniProtKB-SubCell"/>
</dbReference>
<dbReference type="OrthoDB" id="416222at2759"/>
<feature type="region of interest" description="Disordered" evidence="21">
    <location>
        <begin position="1"/>
        <end position="77"/>
    </location>
</feature>
<keyword evidence="7 22" id="KW-0812">Transmembrane</keyword>
<dbReference type="InterPro" id="IPR050288">
    <property type="entry name" value="Cellulose_deg_GH3"/>
</dbReference>
<keyword evidence="6" id="KW-1003">Cell membrane</keyword>
<name>A0A6G1I8J0_9PEZI</name>
<evidence type="ECO:0000256" key="18">
    <source>
        <dbReference type="ARBA" id="ARBA00041269"/>
    </source>
</evidence>
<evidence type="ECO:0000256" key="10">
    <source>
        <dbReference type="ARBA" id="ARBA00022989"/>
    </source>
</evidence>
<feature type="domain" description="Fibronectin type III-like" evidence="23">
    <location>
        <begin position="889"/>
        <end position="968"/>
    </location>
</feature>
<dbReference type="Gene3D" id="2.60.40.10">
    <property type="entry name" value="Immunoglobulins"/>
    <property type="match status" value="1"/>
</dbReference>
<dbReference type="SMART" id="SM01217">
    <property type="entry name" value="Fn3_like"/>
    <property type="match status" value="1"/>
</dbReference>
<evidence type="ECO:0000256" key="15">
    <source>
        <dbReference type="ARBA" id="ARBA00023326"/>
    </source>
</evidence>
<comment type="subcellular location">
    <subcellularLocation>
        <location evidence="2">Cell membrane</location>
        <topology evidence="2">Single-pass type II membrane protein</topology>
    </subcellularLocation>
</comment>
<evidence type="ECO:0000256" key="22">
    <source>
        <dbReference type="SAM" id="Phobius"/>
    </source>
</evidence>
<feature type="compositionally biased region" description="Acidic residues" evidence="21">
    <location>
        <begin position="25"/>
        <end position="37"/>
    </location>
</feature>
<dbReference type="PANTHER" id="PTHR42715">
    <property type="entry name" value="BETA-GLUCOSIDASE"/>
    <property type="match status" value="1"/>
</dbReference>
<dbReference type="InterPro" id="IPR026891">
    <property type="entry name" value="Fn3-like"/>
</dbReference>
<dbReference type="InterPro" id="IPR002772">
    <property type="entry name" value="Glyco_hydro_3_C"/>
</dbReference>
<accession>A0A6G1I8J0</accession>
<evidence type="ECO:0000256" key="13">
    <source>
        <dbReference type="ARBA" id="ARBA00023277"/>
    </source>
</evidence>
<dbReference type="Pfam" id="PF00933">
    <property type="entry name" value="Glyco_hydro_3"/>
    <property type="match status" value="1"/>
</dbReference>
<dbReference type="PANTHER" id="PTHR42715:SF20">
    <property type="entry name" value="BETA-GLUCOSIDASE E-RELATED"/>
    <property type="match status" value="1"/>
</dbReference>
<keyword evidence="11 22" id="KW-0472">Membrane</keyword>
<keyword evidence="8" id="KW-0378">Hydrolase</keyword>
<dbReference type="FunFam" id="3.40.50.1700:FF:000003">
    <property type="entry name" value="Probable beta-glucosidase"/>
    <property type="match status" value="1"/>
</dbReference>
<dbReference type="Pfam" id="PF01915">
    <property type="entry name" value="Glyco_hydro_3_C"/>
    <property type="match status" value="1"/>
</dbReference>
<keyword evidence="13" id="KW-0119">Carbohydrate metabolism</keyword>
<dbReference type="InterPro" id="IPR036881">
    <property type="entry name" value="Glyco_hydro_3_C_sf"/>
</dbReference>
<reference evidence="24" key="1">
    <citation type="journal article" date="2020" name="Stud. Mycol.">
        <title>101 Dothideomycetes genomes: a test case for predicting lifestyles and emergence of pathogens.</title>
        <authorList>
            <person name="Haridas S."/>
            <person name="Albert R."/>
            <person name="Binder M."/>
            <person name="Bloem J."/>
            <person name="Labutti K."/>
            <person name="Salamov A."/>
            <person name="Andreopoulos B."/>
            <person name="Baker S."/>
            <person name="Barry K."/>
            <person name="Bills G."/>
            <person name="Bluhm B."/>
            <person name="Cannon C."/>
            <person name="Castanera R."/>
            <person name="Culley D."/>
            <person name="Daum C."/>
            <person name="Ezra D."/>
            <person name="Gonzalez J."/>
            <person name="Henrissat B."/>
            <person name="Kuo A."/>
            <person name="Liang C."/>
            <person name="Lipzen A."/>
            <person name="Lutzoni F."/>
            <person name="Magnuson J."/>
            <person name="Mondo S."/>
            <person name="Nolan M."/>
            <person name="Ohm R."/>
            <person name="Pangilinan J."/>
            <person name="Park H.-J."/>
            <person name="Ramirez L."/>
            <person name="Alfaro M."/>
            <person name="Sun H."/>
            <person name="Tritt A."/>
            <person name="Yoshinaga Y."/>
            <person name="Zwiers L.-H."/>
            <person name="Turgeon B."/>
            <person name="Goodwin S."/>
            <person name="Spatafora J."/>
            <person name="Crous P."/>
            <person name="Grigoriev I."/>
        </authorList>
    </citation>
    <scope>NUCLEOTIDE SEQUENCE</scope>
    <source>
        <strain evidence="24">CBS 262.69</strain>
    </source>
</reference>
<dbReference type="PRINTS" id="PR00133">
    <property type="entry name" value="GLHYDRLASE3"/>
</dbReference>
<protein>
    <recommendedName>
        <fullName evidence="17">Probable beta-glucosidase E</fullName>
        <ecNumber evidence="5">3.2.1.21</ecNumber>
    </recommendedName>
    <alternativeName>
        <fullName evidence="18">Beta-D-glucoside glucohydrolase E</fullName>
    </alternativeName>
    <alternativeName>
        <fullName evidence="19">Cellobiase E</fullName>
    </alternativeName>
    <alternativeName>
        <fullName evidence="20">Gentiobiase E</fullName>
    </alternativeName>
</protein>
<evidence type="ECO:0000313" key="25">
    <source>
        <dbReference type="Proteomes" id="UP000799640"/>
    </source>
</evidence>
<evidence type="ECO:0000256" key="17">
    <source>
        <dbReference type="ARBA" id="ARBA00039576"/>
    </source>
</evidence>
<evidence type="ECO:0000256" key="3">
    <source>
        <dbReference type="ARBA" id="ARBA00004987"/>
    </source>
</evidence>
<keyword evidence="25" id="KW-1185">Reference proteome</keyword>
<evidence type="ECO:0000256" key="8">
    <source>
        <dbReference type="ARBA" id="ARBA00022801"/>
    </source>
</evidence>
<evidence type="ECO:0000256" key="9">
    <source>
        <dbReference type="ARBA" id="ARBA00022968"/>
    </source>
</evidence>
<dbReference type="InterPro" id="IPR013783">
    <property type="entry name" value="Ig-like_fold"/>
</dbReference>
<evidence type="ECO:0000256" key="4">
    <source>
        <dbReference type="ARBA" id="ARBA00005336"/>
    </source>
</evidence>
<dbReference type="Gene3D" id="3.20.20.300">
    <property type="entry name" value="Glycoside hydrolase, family 3, N-terminal domain"/>
    <property type="match status" value="1"/>
</dbReference>
<dbReference type="GO" id="GO:0009251">
    <property type="term" value="P:glucan catabolic process"/>
    <property type="evidence" value="ECO:0007669"/>
    <property type="project" value="TreeGrafter"/>
</dbReference>
<comment type="pathway">
    <text evidence="3">Glycan metabolism; cellulose degradation.</text>
</comment>
<dbReference type="InterPro" id="IPR036962">
    <property type="entry name" value="Glyco_hydro_3_N_sf"/>
</dbReference>
<proteinExistence type="inferred from homology"/>
<comment type="catalytic activity">
    <reaction evidence="1">
        <text>Hydrolysis of terminal, non-reducing beta-D-glucosyl residues with release of beta-D-glucose.</text>
        <dbReference type="EC" id="3.2.1.21"/>
    </reaction>
</comment>
<sequence length="977" mass="107086">MTIRKAQGEVPVDQTLLDPSSAERSDDDDDAYDDADLSDAGQYRDAESEPLTGEGEGDGRRKDGRRNPEVGGVPPRSKSWARRWLIPTKFGCGLILLFFATVTLLLIAGGMWGLKMSPLDGQSPPWYPSPRGGTEKTWAKSYKKAHALVRQMTLVEKVNVTTGVGWSMGMCVGNTGPVERLGFPSLCLQDGPLGIRFADNITAFPAGVTVGATWNRELMYLRGKAHANEARRKGVNVILGPVVGPLGRTPLGGRNWEGFGSDPVLQAVAAAETIRGIQSEGVIATIKHFVGNEQEHFRQSWEWGRPNAISSNIDDRTLHELYVWPFAESVRAGVGSLMCSYNQVNNSYACQNSKLLNGILKDELGFQGFVQSDWLAQRGGVASALAGLDMNMPGDGLRWSDGKSLWGGELTKAVLNGSVTVERLDDMVTRIVATWYQLEQDDTTKWPELEEGPNFSSWTDEQMGLLHPGSDDKTIGVVNKFVDVQSEGTTKHGDLVRKIGAEGTVLVKNSDDFLPLDRKGPGNIGHPYRVGIFGDDSRNNPKGINSCKDRACSGGTLAMGWGSGAVEYPYLIAPLDALKEAFDQDTVTITSFPRNKLSVKEEKAMREQDLCLVFLSSNAGEGYVGVGDLRGDRNDLQPQNMGASLVKSVVKKCGNGKGDVVVVIHSVGPVLVEDYADIPNVKAILFANLPGQESGNSLVDVLFGEVNPSGRLPYTIGKSVKDYGPAAKIITATKQIVPQQNFSEGLLIDYRHFDYYNITPRYEFGFGLSYTKFQLSSPVLEYKDIPKRPLPYPRSGVLPPPRYDTTIPDPSTALFPAGFRKLRKYVYPYISSIKDISQGKPQYPPGFDVAHPSPLSPAGGGPGGNPDLFNAVAEVKVILSNLGPRDGSSVVQLYVSLPRNYVDEETGEKIDFPVRVLRNWQKIEVKKDGRQEVAMQVTRKDMSYWSTTRQNWVMPTKQGIKIEIGFSSRDIRETLMY</sequence>
<evidence type="ECO:0000256" key="1">
    <source>
        <dbReference type="ARBA" id="ARBA00000448"/>
    </source>
</evidence>
<dbReference type="EC" id="3.2.1.21" evidence="5"/>
<dbReference type="GO" id="GO:0008422">
    <property type="term" value="F:beta-glucosidase activity"/>
    <property type="evidence" value="ECO:0007669"/>
    <property type="project" value="UniProtKB-EC"/>
</dbReference>
<evidence type="ECO:0000256" key="11">
    <source>
        <dbReference type="ARBA" id="ARBA00023136"/>
    </source>
</evidence>
<dbReference type="InterPro" id="IPR017853">
    <property type="entry name" value="GH"/>
</dbReference>
<dbReference type="Gene3D" id="3.40.50.1700">
    <property type="entry name" value="Glycoside hydrolase family 3 C-terminal domain"/>
    <property type="match status" value="1"/>
</dbReference>
<dbReference type="SUPFAM" id="SSF51445">
    <property type="entry name" value="(Trans)glycosidases"/>
    <property type="match status" value="1"/>
</dbReference>
<evidence type="ECO:0000256" key="5">
    <source>
        <dbReference type="ARBA" id="ARBA00012744"/>
    </source>
</evidence>
<evidence type="ECO:0000256" key="6">
    <source>
        <dbReference type="ARBA" id="ARBA00022475"/>
    </source>
</evidence>
<evidence type="ECO:0000256" key="16">
    <source>
        <dbReference type="ARBA" id="ARBA00024983"/>
    </source>
</evidence>
<dbReference type="EMBL" id="ML996688">
    <property type="protein sequence ID" value="KAF2404436.1"/>
    <property type="molecule type" value="Genomic_DNA"/>
</dbReference>
<evidence type="ECO:0000256" key="21">
    <source>
        <dbReference type="SAM" id="MobiDB-lite"/>
    </source>
</evidence>
<evidence type="ECO:0000256" key="20">
    <source>
        <dbReference type="ARBA" id="ARBA00041811"/>
    </source>
</evidence>
<evidence type="ECO:0000256" key="14">
    <source>
        <dbReference type="ARBA" id="ARBA00023295"/>
    </source>
</evidence>
<comment type="function">
    <text evidence="16">Beta-glucosidases are one of a number of cellulolytic enzymes involved in the degradation of cellulosic biomass. Catalyzes the last step releasing glucose from the inhibitory cellobiose.</text>
</comment>
<keyword evidence="9" id="KW-0735">Signal-anchor</keyword>